<keyword evidence="4" id="KW-1185">Reference proteome</keyword>
<name>A0ABV7HEV4_9GAMM</name>
<dbReference type="RefSeq" id="WP_386722310.1">
    <property type="nucleotide sequence ID" value="NZ_JBHRSZ010000006.1"/>
</dbReference>
<dbReference type="PROSITE" id="PS51724">
    <property type="entry name" value="SPOR"/>
    <property type="match status" value="1"/>
</dbReference>
<dbReference type="Proteomes" id="UP001595476">
    <property type="component" value="Unassembled WGS sequence"/>
</dbReference>
<dbReference type="PANTHER" id="PTHR38687">
    <property type="entry name" value="CELL DIVISION PROTEIN DEDD-RELATED"/>
    <property type="match status" value="1"/>
</dbReference>
<organism evidence="3 4">
    <name type="scientific">Litoribrevibacter euphylliae</name>
    <dbReference type="NCBI Taxonomy" id="1834034"/>
    <lineage>
        <taxon>Bacteria</taxon>
        <taxon>Pseudomonadati</taxon>
        <taxon>Pseudomonadota</taxon>
        <taxon>Gammaproteobacteria</taxon>
        <taxon>Oceanospirillales</taxon>
        <taxon>Oceanospirillaceae</taxon>
        <taxon>Litoribrevibacter</taxon>
    </lineage>
</organism>
<dbReference type="InterPro" id="IPR052521">
    <property type="entry name" value="Cell_div_SPOR-domain"/>
</dbReference>
<feature type="domain" description="SPOR" evidence="2">
    <location>
        <begin position="132"/>
        <end position="211"/>
    </location>
</feature>
<evidence type="ECO:0000313" key="3">
    <source>
        <dbReference type="EMBL" id="MFC3152385.1"/>
    </source>
</evidence>
<evidence type="ECO:0000256" key="1">
    <source>
        <dbReference type="SAM" id="MobiDB-lite"/>
    </source>
</evidence>
<comment type="caution">
    <text evidence="3">The sequence shown here is derived from an EMBL/GenBank/DDBJ whole genome shotgun (WGS) entry which is preliminary data.</text>
</comment>
<feature type="region of interest" description="Disordered" evidence="1">
    <location>
        <begin position="1"/>
        <end position="45"/>
    </location>
</feature>
<dbReference type="Gene3D" id="3.30.70.1070">
    <property type="entry name" value="Sporulation related repeat"/>
    <property type="match status" value="1"/>
</dbReference>
<reference evidence="4" key="1">
    <citation type="journal article" date="2019" name="Int. J. Syst. Evol. Microbiol.">
        <title>The Global Catalogue of Microorganisms (GCM) 10K type strain sequencing project: providing services to taxonomists for standard genome sequencing and annotation.</title>
        <authorList>
            <consortium name="The Broad Institute Genomics Platform"/>
            <consortium name="The Broad Institute Genome Sequencing Center for Infectious Disease"/>
            <person name="Wu L."/>
            <person name="Ma J."/>
        </authorList>
    </citation>
    <scope>NUCLEOTIDE SEQUENCE [LARGE SCALE GENOMIC DNA]</scope>
    <source>
        <strain evidence="4">KCTC 52438</strain>
    </source>
</reference>
<dbReference type="PANTHER" id="PTHR38687:SF1">
    <property type="entry name" value="CELL DIVISION PROTEIN DEDD"/>
    <property type="match status" value="1"/>
</dbReference>
<dbReference type="InterPro" id="IPR036680">
    <property type="entry name" value="SPOR-like_sf"/>
</dbReference>
<accession>A0ABV7HEV4</accession>
<evidence type="ECO:0000313" key="4">
    <source>
        <dbReference type="Proteomes" id="UP001595476"/>
    </source>
</evidence>
<dbReference type="Pfam" id="PF05036">
    <property type="entry name" value="SPOR"/>
    <property type="match status" value="1"/>
</dbReference>
<evidence type="ECO:0000259" key="2">
    <source>
        <dbReference type="PROSITE" id="PS51724"/>
    </source>
</evidence>
<dbReference type="SUPFAM" id="SSF110997">
    <property type="entry name" value="Sporulation related repeat"/>
    <property type="match status" value="1"/>
</dbReference>
<protein>
    <submittedName>
        <fullName evidence="3">SPOR domain-containing protein</fullName>
    </submittedName>
</protein>
<dbReference type="EMBL" id="JBHRSZ010000006">
    <property type="protein sequence ID" value="MFC3152385.1"/>
    <property type="molecule type" value="Genomic_DNA"/>
</dbReference>
<sequence length="215" mass="23919">MAAHDFASNKKTAKAKSTSSSKAPKRKPAKTSSKGAKPTTPAPQPKKKIPAIVWIILGVSIAFGGQHIFKYLKNTPEVSSVLEKANESIAETTQKAIEPIKEIQEEAPRFEFYELLKENEVEVTVEPTPASERKRYKYIVQAGSFRNKEDAERMRSALILNNLTNTSTDSISTKNGTWYRVNVGPFTNRSKLEKARDTLASMNIQGLVKKIPLKN</sequence>
<proteinExistence type="predicted"/>
<gene>
    <name evidence="3" type="ORF">ACFOEK_15225</name>
</gene>
<feature type="compositionally biased region" description="Low complexity" evidence="1">
    <location>
        <begin position="30"/>
        <end position="39"/>
    </location>
</feature>
<dbReference type="InterPro" id="IPR007730">
    <property type="entry name" value="SPOR-like_dom"/>
</dbReference>